<dbReference type="EMBL" id="BOPA01000010">
    <property type="protein sequence ID" value="GIJ14290.1"/>
    <property type="molecule type" value="Genomic_DNA"/>
</dbReference>
<dbReference type="PROSITE" id="PS50901">
    <property type="entry name" value="FTSK"/>
    <property type="match status" value="1"/>
</dbReference>
<dbReference type="InterPro" id="IPR002543">
    <property type="entry name" value="FtsK_dom"/>
</dbReference>
<evidence type="ECO:0000256" key="1">
    <source>
        <dbReference type="ARBA" id="ARBA00022741"/>
    </source>
</evidence>
<protein>
    <submittedName>
        <fullName evidence="5">Cell division protein FtsK</fullName>
    </submittedName>
</protein>
<dbReference type="Gene3D" id="3.40.50.300">
    <property type="entry name" value="P-loop containing nucleotide triphosphate hydrolases"/>
    <property type="match status" value="1"/>
</dbReference>
<dbReference type="Proteomes" id="UP000647860">
    <property type="component" value="Unassembled WGS sequence"/>
</dbReference>
<dbReference type="GO" id="GO:0051301">
    <property type="term" value="P:cell division"/>
    <property type="evidence" value="ECO:0007669"/>
    <property type="project" value="UniProtKB-KW"/>
</dbReference>
<reference evidence="5 6" key="1">
    <citation type="submission" date="2021-01" db="EMBL/GenBank/DDBJ databases">
        <title>Whole genome shotgun sequence of Verrucosispora gifhornensis NBRC 16317.</title>
        <authorList>
            <person name="Komaki H."/>
            <person name="Tamura T."/>
        </authorList>
    </citation>
    <scope>NUCLEOTIDE SEQUENCE [LARGE SCALE GENOMIC DNA]</scope>
    <source>
        <strain evidence="5 6">NBRC 16317</strain>
    </source>
</reference>
<accession>A0ABQ4I8Q9</accession>
<keyword evidence="6" id="KW-1185">Reference proteome</keyword>
<dbReference type="PANTHER" id="PTHR22683:SF41">
    <property type="entry name" value="DNA TRANSLOCASE FTSK"/>
    <property type="match status" value="1"/>
</dbReference>
<dbReference type="InterPro" id="IPR027417">
    <property type="entry name" value="P-loop_NTPase"/>
</dbReference>
<gene>
    <name evidence="5" type="ORF">Vgi01_09740</name>
</gene>
<feature type="domain" description="FtsK" evidence="4">
    <location>
        <begin position="361"/>
        <end position="564"/>
    </location>
</feature>
<evidence type="ECO:0000256" key="3">
    <source>
        <dbReference type="PROSITE-ProRule" id="PRU00289"/>
    </source>
</evidence>
<name>A0ABQ4I8Q9_9ACTN</name>
<keyword evidence="1 3" id="KW-0547">Nucleotide-binding</keyword>
<organism evidence="5 6">
    <name type="scientific">Micromonospora gifhornensis</name>
    <dbReference type="NCBI Taxonomy" id="84594"/>
    <lineage>
        <taxon>Bacteria</taxon>
        <taxon>Bacillati</taxon>
        <taxon>Actinomycetota</taxon>
        <taxon>Actinomycetes</taxon>
        <taxon>Micromonosporales</taxon>
        <taxon>Micromonosporaceae</taxon>
        <taxon>Micromonospora</taxon>
    </lineage>
</organism>
<dbReference type="PANTHER" id="PTHR22683">
    <property type="entry name" value="SPORULATION PROTEIN RELATED"/>
    <property type="match status" value="1"/>
</dbReference>
<evidence type="ECO:0000313" key="6">
    <source>
        <dbReference type="Proteomes" id="UP000647860"/>
    </source>
</evidence>
<evidence type="ECO:0000259" key="4">
    <source>
        <dbReference type="PROSITE" id="PS50901"/>
    </source>
</evidence>
<proteinExistence type="predicted"/>
<comment type="caution">
    <text evidence="5">The sequence shown here is derived from an EMBL/GenBank/DDBJ whole genome shotgun (WGS) entry which is preliminary data.</text>
</comment>
<evidence type="ECO:0000256" key="2">
    <source>
        <dbReference type="ARBA" id="ARBA00022840"/>
    </source>
</evidence>
<sequence>MAGIPSSLLGRVGADLGREEVNAVGGPKVRALRAAALHRRAAATVAAAATSLDDTRPAPADQRRQYALAERLRTAAAVLAPGWAGNPLDGIESTTRAGEAPPPFVRVGTAAPLDDARFPALVPLLGTGHLTVDTDAQDPRVACMLRGLMLRLVAATPAGTLLVRAVDPTGDVLAPFGALGDAGLLSPPARDVAGLRALLDEAERWVTPGSTGPRRHDRLLLLVLAGLPEPTGNDELARIESLAEQGPAAGLHLVVAGWPTVDQAPLPRATALAMRTGYALLGDAPGAAFAAAGSDGGLNSPVFVEPDPPAGLVEEVCRRLAAQVEAGTRLSLASLLPSGEDEVWQADATEGMSTTVGDAGGRAVSLGFTELTPHWLVSGRSRACRSTFLTTALLGLTARYGPDELSLYLADLGEGESFAEFLQTERDRSWVPQVRAAAMAADREYLLDLFDQLTAEVQRRAEASARAGGQRFAELRQHQRLPRIVCVVDNLPLLFAERDRLTVDAAARLDTLTRTGRLHGVHLVLAGEADLGLGVRTEGGQRDSLLGQFPVRVALPGGGAVLEPTNDSAAGLPAGSAVVNTAGGLGGPRGAIRGHERMIRFPDPQDEPEVVEGLRHRLWSARTEGAVPPVVFAGYARPQLGNDPRYRSALAGRSLAPAALLGRAVDVARTTAAVPFGPAAGRNLAVLGPRPDGSRLLSVAARSTAAHHPPGTARFVIAVPDVEARPLADALATELAARHPVETVDLAGLVAVLDAGAPAYLVVFGLDVAPAEDLPPARLRMVLREGPPAGQHLLGWWRTVPSFAALIAAEETVDKLTAVAVAGVPGAQLTPVFGRPVEWRPRPDRVVLWDGPDEQGVVLVPYDVPEGGKQA</sequence>
<dbReference type="Pfam" id="PF01580">
    <property type="entry name" value="FtsK_SpoIIIE"/>
    <property type="match status" value="1"/>
</dbReference>
<evidence type="ECO:0000313" key="5">
    <source>
        <dbReference type="EMBL" id="GIJ14290.1"/>
    </source>
</evidence>
<keyword evidence="5" id="KW-0132">Cell division</keyword>
<feature type="binding site" evidence="3">
    <location>
        <begin position="379"/>
        <end position="386"/>
    </location>
    <ligand>
        <name>ATP</name>
        <dbReference type="ChEBI" id="CHEBI:30616"/>
    </ligand>
</feature>
<keyword evidence="2 3" id="KW-0067">ATP-binding</keyword>
<dbReference type="InterPro" id="IPR050206">
    <property type="entry name" value="FtsK/SpoIIIE/SftA"/>
</dbReference>
<keyword evidence="5" id="KW-0131">Cell cycle</keyword>